<comment type="subcellular location">
    <subcellularLocation>
        <location evidence="1">Mitochondrion</location>
    </subcellularLocation>
</comment>
<dbReference type="PANTHER" id="PTHR28133:SF1">
    <property type="entry name" value="REQUIRED FOR RESPIRATORY GROWTH PROTEIN 7, MITOCHONDRIAL"/>
    <property type="match status" value="1"/>
</dbReference>
<evidence type="ECO:0000256" key="4">
    <source>
        <dbReference type="ARBA" id="ARBA00023128"/>
    </source>
</evidence>
<dbReference type="GO" id="GO:0005739">
    <property type="term" value="C:mitochondrion"/>
    <property type="evidence" value="ECO:0007669"/>
    <property type="project" value="UniProtKB-SubCell"/>
</dbReference>
<comment type="similarity">
    <text evidence="2">Belongs to the RRG7 family.</text>
</comment>
<dbReference type="Proteomes" id="UP000001640">
    <property type="component" value="Chromosome 2"/>
</dbReference>
<dbReference type="PANTHER" id="PTHR28133">
    <property type="entry name" value="REQUIRED FOR RESPIRATORY GROWTH PROTEIN 7, MITOCHONDRIAL"/>
    <property type="match status" value="1"/>
</dbReference>
<proteinExistence type="inferred from homology"/>
<keyword evidence="6" id="KW-1185">Reference proteome</keyword>
<dbReference type="InParanoid" id="G0VB44"/>
<dbReference type="RefSeq" id="XP_003674544.1">
    <property type="nucleotide sequence ID" value="XM_003674496.1"/>
</dbReference>
<dbReference type="HOGENOM" id="CLU_085105_1_0_1"/>
<dbReference type="OMA" id="YYENEYA"/>
<sequence>MFEIRSLRTLQRSSRVYIRCIHNDTLRNFIDQNRLISKSTVFQGNLYEFTVLRELDEKLGMINLSKVGGAHDGGRDIKGMWPIFQLYEEKISNGNATSNLENIPKRTRVNGSLLKPLIHKYNEHATDTILPALKVLIQCKALSTTKVSPKELRELIGTFSSMVDSKHKNTTIAMMCSPHLLTKDGLTLINNIKMPLIYTRIEMLRPIGDNIYDIENSGKLINYYENEYAEQLLQGFGIKNWINE</sequence>
<evidence type="ECO:0000313" key="6">
    <source>
        <dbReference type="Proteomes" id="UP000001640"/>
    </source>
</evidence>
<dbReference type="Pfam" id="PF10356">
    <property type="entry name" value="RRG7"/>
    <property type="match status" value="1"/>
</dbReference>
<accession>G0VB44</accession>
<organism evidence="5 6">
    <name type="scientific">Naumovozyma castellii</name>
    <name type="common">Yeast</name>
    <name type="synonym">Saccharomyces castellii</name>
    <dbReference type="NCBI Taxonomy" id="27288"/>
    <lineage>
        <taxon>Eukaryota</taxon>
        <taxon>Fungi</taxon>
        <taxon>Dikarya</taxon>
        <taxon>Ascomycota</taxon>
        <taxon>Saccharomycotina</taxon>
        <taxon>Saccharomycetes</taxon>
        <taxon>Saccharomycetales</taxon>
        <taxon>Saccharomycetaceae</taxon>
        <taxon>Naumovozyma</taxon>
    </lineage>
</organism>
<protein>
    <recommendedName>
        <fullName evidence="3">Required for respiratory growth protein 7, mitochondrial</fullName>
    </recommendedName>
</protein>
<dbReference type="GeneID" id="96901730"/>
<dbReference type="FunCoup" id="G0VB44">
    <property type="interactions" value="58"/>
</dbReference>
<evidence type="ECO:0000256" key="3">
    <source>
        <dbReference type="ARBA" id="ARBA00014638"/>
    </source>
</evidence>
<evidence type="ECO:0000256" key="2">
    <source>
        <dbReference type="ARBA" id="ARBA00009554"/>
    </source>
</evidence>
<evidence type="ECO:0000313" key="5">
    <source>
        <dbReference type="EMBL" id="CCC68167.1"/>
    </source>
</evidence>
<name>G0VB44_NAUCA</name>
<evidence type="ECO:0000256" key="1">
    <source>
        <dbReference type="ARBA" id="ARBA00004173"/>
    </source>
</evidence>
<reference evidence="5 6" key="1">
    <citation type="journal article" date="2011" name="Proc. Natl. Acad. Sci. U.S.A.">
        <title>Evolutionary erosion of yeast sex chromosomes by mating-type switching accidents.</title>
        <authorList>
            <person name="Gordon J.L."/>
            <person name="Armisen D."/>
            <person name="Proux-Wera E."/>
            <person name="Oheigeartaigh S.S."/>
            <person name="Byrne K.P."/>
            <person name="Wolfe K.H."/>
        </authorList>
    </citation>
    <scope>NUCLEOTIDE SEQUENCE [LARGE SCALE GENOMIC DNA]</scope>
    <source>
        <strain evidence="6">ATCC 76901 / BCRC 22586 / CBS 4309 / NBRC 1992 / NRRL Y-12630</strain>
    </source>
</reference>
<dbReference type="AlphaFoldDB" id="G0VB44"/>
<dbReference type="EMBL" id="HE576753">
    <property type="protein sequence ID" value="CCC68167.1"/>
    <property type="molecule type" value="Genomic_DNA"/>
</dbReference>
<dbReference type="OrthoDB" id="20734at2759"/>
<reference key="2">
    <citation type="submission" date="2011-08" db="EMBL/GenBank/DDBJ databases">
        <title>Genome sequence of Naumovozyma castellii.</title>
        <authorList>
            <person name="Gordon J.L."/>
            <person name="Armisen D."/>
            <person name="Proux-Wera E."/>
            <person name="OhEigeartaigh S.S."/>
            <person name="Byrne K.P."/>
            <person name="Wolfe K.H."/>
        </authorList>
    </citation>
    <scope>NUCLEOTIDE SEQUENCE</scope>
    <source>
        <strain>Type strain:CBS 4309</strain>
    </source>
</reference>
<dbReference type="eggNOG" id="ENOG502RZ1Q">
    <property type="taxonomic scope" value="Eukaryota"/>
</dbReference>
<dbReference type="KEGG" id="ncs:NCAS_0B00830"/>
<gene>
    <name evidence="5" type="primary">NCAS0B00830</name>
    <name evidence="5" type="ordered locus">NCAS_0B00830</name>
</gene>
<keyword evidence="4" id="KW-0496">Mitochondrion</keyword>
<dbReference type="InterPro" id="IPR018828">
    <property type="entry name" value="RRG7"/>
</dbReference>